<dbReference type="HOGENOM" id="CLU_1221377_0_0_1"/>
<reference evidence="1" key="2">
    <citation type="submission" date="2018-05" db="EMBL/GenBank/DDBJ databases">
        <title>OpunRS2 (Oryza punctata Reference Sequence Version 2).</title>
        <authorList>
            <person name="Zhang J."/>
            <person name="Kudrna D."/>
            <person name="Lee S."/>
            <person name="Talag J."/>
            <person name="Welchert J."/>
            <person name="Wing R.A."/>
        </authorList>
    </citation>
    <scope>NUCLEOTIDE SEQUENCE [LARGE SCALE GENOMIC DNA]</scope>
</reference>
<evidence type="ECO:0000313" key="2">
    <source>
        <dbReference type="Proteomes" id="UP000026962"/>
    </source>
</evidence>
<dbReference type="AlphaFoldDB" id="A0A0E0JKB8"/>
<sequence>MAMEILWASAKEVQGAAVAKTLWVSAAETLGAAEVEALGATVAASLRGGGGLVCCRGDNSDGRLGCGGGDDDGGGGLGSGDGGLGKRLGCGGDDSDGLRSASQMRRIRPVPDVGQRLQCKWFDRKSGHLLEEGKNIIFDTQDGPELDEYDIGLIWMMKAGKRGGEISKLMSYDVAFNVGRANCTVTKASFSSDAFYPQGGDLRQGTMANHGAGPSKHIVVESSNISE</sequence>
<keyword evidence="2" id="KW-1185">Reference proteome</keyword>
<dbReference type="Gramene" id="OPUNC01G20530.1">
    <property type="protein sequence ID" value="OPUNC01G20530.1"/>
    <property type="gene ID" value="OPUNC01G20530"/>
</dbReference>
<dbReference type="EnsemblPlants" id="OPUNC01G20530.1">
    <property type="protein sequence ID" value="OPUNC01G20530.1"/>
    <property type="gene ID" value="OPUNC01G20530"/>
</dbReference>
<evidence type="ECO:0000313" key="1">
    <source>
        <dbReference type="EnsemblPlants" id="OPUNC01G20530.1"/>
    </source>
</evidence>
<name>A0A0E0JKB8_ORYPU</name>
<protein>
    <submittedName>
        <fullName evidence="1">Uncharacterized protein</fullName>
    </submittedName>
</protein>
<dbReference type="Proteomes" id="UP000026962">
    <property type="component" value="Chromosome 1"/>
</dbReference>
<reference evidence="1" key="1">
    <citation type="submission" date="2015-04" db="UniProtKB">
        <authorList>
            <consortium name="EnsemblPlants"/>
        </authorList>
    </citation>
    <scope>IDENTIFICATION</scope>
</reference>
<accession>A0A0E0JKB8</accession>
<proteinExistence type="predicted"/>
<organism evidence="1">
    <name type="scientific">Oryza punctata</name>
    <name type="common">Red rice</name>
    <dbReference type="NCBI Taxonomy" id="4537"/>
    <lineage>
        <taxon>Eukaryota</taxon>
        <taxon>Viridiplantae</taxon>
        <taxon>Streptophyta</taxon>
        <taxon>Embryophyta</taxon>
        <taxon>Tracheophyta</taxon>
        <taxon>Spermatophyta</taxon>
        <taxon>Magnoliopsida</taxon>
        <taxon>Liliopsida</taxon>
        <taxon>Poales</taxon>
        <taxon>Poaceae</taxon>
        <taxon>BOP clade</taxon>
        <taxon>Oryzoideae</taxon>
        <taxon>Oryzeae</taxon>
        <taxon>Oryzinae</taxon>
        <taxon>Oryza</taxon>
    </lineage>
</organism>